<gene>
    <name evidence="1" type="ORF">HNR40_009291</name>
</gene>
<dbReference type="RefSeq" id="WP_184973214.1">
    <property type="nucleotide sequence ID" value="NZ_JACHIN010000019.1"/>
</dbReference>
<sequence length="293" mass="31454">MDPDEPDILGTPGYDFRAHQLWRWTDSPCDAAIRAALDTGLTSGRLSLDDFYLLITFARRCTLAAARTADPSHVRYAYAALATLDLKRVDWRDGTWAAHLATWAAQRLGLDAPALAAAAAEHAHPETGEVLVSSTTQHVDISADWGYVPWETPGGLVLLSTEHEPYSPDADLAAVGIAMAIELENAGYLVGEVTVASDLPAVWVDDREKLTKKLAGCAYLRGEQSGVDDGVLVFFAEARGPSRARAIVSAAGAYERALAFAEGKVATILIAQPGHDLPLIHFEPALRRALESA</sequence>
<name>A0A7W8ELL8_9ACTN</name>
<dbReference type="Proteomes" id="UP000568380">
    <property type="component" value="Unassembled WGS sequence"/>
</dbReference>
<evidence type="ECO:0000313" key="1">
    <source>
        <dbReference type="EMBL" id="MBB5083786.1"/>
    </source>
</evidence>
<evidence type="ECO:0000313" key="2">
    <source>
        <dbReference type="Proteomes" id="UP000568380"/>
    </source>
</evidence>
<dbReference type="EMBL" id="JACHIN010000019">
    <property type="protein sequence ID" value="MBB5083786.1"/>
    <property type="molecule type" value="Genomic_DNA"/>
</dbReference>
<accession>A0A7W8ELL8</accession>
<keyword evidence="2" id="KW-1185">Reference proteome</keyword>
<reference evidence="1 2" key="1">
    <citation type="submission" date="2020-08" db="EMBL/GenBank/DDBJ databases">
        <title>Genomic Encyclopedia of Type Strains, Phase IV (KMG-IV): sequencing the most valuable type-strain genomes for metagenomic binning, comparative biology and taxonomic classification.</title>
        <authorList>
            <person name="Goeker M."/>
        </authorList>
    </citation>
    <scope>NUCLEOTIDE SEQUENCE [LARGE SCALE GENOMIC DNA]</scope>
    <source>
        <strain evidence="1 2">DSM 45385</strain>
    </source>
</reference>
<dbReference type="AlphaFoldDB" id="A0A7W8ELL8"/>
<comment type="caution">
    <text evidence="1">The sequence shown here is derived from an EMBL/GenBank/DDBJ whole genome shotgun (WGS) entry which is preliminary data.</text>
</comment>
<protein>
    <submittedName>
        <fullName evidence="1">Uncharacterized protein</fullName>
    </submittedName>
</protein>
<proteinExistence type="predicted"/>
<organism evidence="1 2">
    <name type="scientific">Nonomuraea endophytica</name>
    <dbReference type="NCBI Taxonomy" id="714136"/>
    <lineage>
        <taxon>Bacteria</taxon>
        <taxon>Bacillati</taxon>
        <taxon>Actinomycetota</taxon>
        <taxon>Actinomycetes</taxon>
        <taxon>Streptosporangiales</taxon>
        <taxon>Streptosporangiaceae</taxon>
        <taxon>Nonomuraea</taxon>
    </lineage>
</organism>